<evidence type="ECO:0000313" key="3">
    <source>
        <dbReference type="Proteomes" id="UP000315295"/>
    </source>
</evidence>
<evidence type="ECO:0000313" key="2">
    <source>
        <dbReference type="EMBL" id="TQE11778.1"/>
    </source>
</evidence>
<name>A0A540NL80_MALBA</name>
<protein>
    <submittedName>
        <fullName evidence="2">Uncharacterized protein</fullName>
    </submittedName>
</protein>
<gene>
    <name evidence="2" type="ORF">C1H46_002620</name>
</gene>
<proteinExistence type="predicted"/>
<feature type="compositionally biased region" description="Basic residues" evidence="1">
    <location>
        <begin position="1"/>
        <end position="15"/>
    </location>
</feature>
<organism evidence="2 3">
    <name type="scientific">Malus baccata</name>
    <name type="common">Siberian crab apple</name>
    <name type="synonym">Pyrus baccata</name>
    <dbReference type="NCBI Taxonomy" id="106549"/>
    <lineage>
        <taxon>Eukaryota</taxon>
        <taxon>Viridiplantae</taxon>
        <taxon>Streptophyta</taxon>
        <taxon>Embryophyta</taxon>
        <taxon>Tracheophyta</taxon>
        <taxon>Spermatophyta</taxon>
        <taxon>Magnoliopsida</taxon>
        <taxon>eudicotyledons</taxon>
        <taxon>Gunneridae</taxon>
        <taxon>Pentapetalae</taxon>
        <taxon>rosids</taxon>
        <taxon>fabids</taxon>
        <taxon>Rosales</taxon>
        <taxon>Rosaceae</taxon>
        <taxon>Amygdaloideae</taxon>
        <taxon>Maleae</taxon>
        <taxon>Malus</taxon>
    </lineage>
</organism>
<accession>A0A540NL80</accession>
<dbReference type="Proteomes" id="UP000315295">
    <property type="component" value="Unassembled WGS sequence"/>
</dbReference>
<comment type="caution">
    <text evidence="2">The sequence shown here is derived from an EMBL/GenBank/DDBJ whole genome shotgun (WGS) entry which is preliminary data.</text>
</comment>
<reference evidence="2 3" key="1">
    <citation type="journal article" date="2019" name="G3 (Bethesda)">
        <title>Sequencing of a Wild Apple (Malus baccata) Genome Unravels the Differences Between Cultivated and Wild Apple Species Regarding Disease Resistance and Cold Tolerance.</title>
        <authorList>
            <person name="Chen X."/>
        </authorList>
    </citation>
    <scope>NUCLEOTIDE SEQUENCE [LARGE SCALE GENOMIC DNA]</scope>
    <source>
        <strain evidence="3">cv. Shandingzi</strain>
        <tissue evidence="2">Leaves</tissue>
    </source>
</reference>
<feature type="region of interest" description="Disordered" evidence="1">
    <location>
        <begin position="1"/>
        <end position="20"/>
    </location>
</feature>
<sequence length="67" mass="7417">MFKQCSKKRPRRRLGAGRVGTKAISCKTAGKIGVALRGRRSGPRRRLGGLGGARRLGVFLFFLKFKK</sequence>
<evidence type="ECO:0000256" key="1">
    <source>
        <dbReference type="SAM" id="MobiDB-lite"/>
    </source>
</evidence>
<dbReference type="EMBL" id="VIEB01000026">
    <property type="protein sequence ID" value="TQE11778.1"/>
    <property type="molecule type" value="Genomic_DNA"/>
</dbReference>
<dbReference type="AlphaFoldDB" id="A0A540NL80"/>
<keyword evidence="3" id="KW-1185">Reference proteome</keyword>